<name>A0A2J6PNP0_9HELO</name>
<organism evidence="2 3">
    <name type="scientific">Hyaloscypha hepaticicola</name>
    <dbReference type="NCBI Taxonomy" id="2082293"/>
    <lineage>
        <taxon>Eukaryota</taxon>
        <taxon>Fungi</taxon>
        <taxon>Dikarya</taxon>
        <taxon>Ascomycota</taxon>
        <taxon>Pezizomycotina</taxon>
        <taxon>Leotiomycetes</taxon>
        <taxon>Helotiales</taxon>
        <taxon>Hyaloscyphaceae</taxon>
        <taxon>Hyaloscypha</taxon>
    </lineage>
</organism>
<evidence type="ECO:0000313" key="2">
    <source>
        <dbReference type="EMBL" id="PMD15645.1"/>
    </source>
</evidence>
<protein>
    <recommendedName>
        <fullName evidence="1">ER-bound oxygenase mpaB/mpaB'/Rubber oxygenase catalytic domain-containing protein</fullName>
    </recommendedName>
</protein>
<reference evidence="2 3" key="1">
    <citation type="submission" date="2016-05" db="EMBL/GenBank/DDBJ databases">
        <title>A degradative enzymes factory behind the ericoid mycorrhizal symbiosis.</title>
        <authorList>
            <consortium name="DOE Joint Genome Institute"/>
            <person name="Martino E."/>
            <person name="Morin E."/>
            <person name="Grelet G."/>
            <person name="Kuo A."/>
            <person name="Kohler A."/>
            <person name="Daghino S."/>
            <person name="Barry K."/>
            <person name="Choi C."/>
            <person name="Cichocki N."/>
            <person name="Clum A."/>
            <person name="Copeland A."/>
            <person name="Hainaut M."/>
            <person name="Haridas S."/>
            <person name="Labutti K."/>
            <person name="Lindquist E."/>
            <person name="Lipzen A."/>
            <person name="Khouja H.-R."/>
            <person name="Murat C."/>
            <person name="Ohm R."/>
            <person name="Olson A."/>
            <person name="Spatafora J."/>
            <person name="Veneault-Fourrey C."/>
            <person name="Henrissat B."/>
            <person name="Grigoriev I."/>
            <person name="Martin F."/>
            <person name="Perotto S."/>
        </authorList>
    </citation>
    <scope>NUCLEOTIDE SEQUENCE [LARGE SCALE GENOMIC DNA]</scope>
    <source>
        <strain evidence="2 3">UAMH 7357</strain>
    </source>
</reference>
<proteinExistence type="predicted"/>
<gene>
    <name evidence="2" type="ORF">NA56DRAFT_673740</name>
</gene>
<dbReference type="OrthoDB" id="5131368at2759"/>
<evidence type="ECO:0000313" key="3">
    <source>
        <dbReference type="Proteomes" id="UP000235672"/>
    </source>
</evidence>
<dbReference type="GO" id="GO:0016491">
    <property type="term" value="F:oxidoreductase activity"/>
    <property type="evidence" value="ECO:0007669"/>
    <property type="project" value="InterPro"/>
</dbReference>
<sequence>MYLNLPLQKKETPYEKPHIFPTIAKPKEILNYVEEGIFLLGGHIERSNFASRLLTRLRPTARFLNVCIYGTADEEEVILSVIHRAHYSIKDGNALQKCTIYGTSLRMPPGMWPSTLDDFWGYWNQKIETLEVTDWARSLCKDLLHPKHLPTWLKPLRPAVRLLTNQWLPERLCKENGLKITNFDRAIYHYIVGYISMAYPHLHRKVRTSLSRYYMKDLKKAVKEVQTTGVWSGANFKASGSVPFN</sequence>
<dbReference type="EMBL" id="KZ613512">
    <property type="protein sequence ID" value="PMD15645.1"/>
    <property type="molecule type" value="Genomic_DNA"/>
</dbReference>
<dbReference type="InterPro" id="IPR018713">
    <property type="entry name" value="MPAB/Lcp_cat_dom"/>
</dbReference>
<dbReference type="AlphaFoldDB" id="A0A2J6PNP0"/>
<dbReference type="Pfam" id="PF09995">
    <property type="entry name" value="MPAB_Lcp_cat"/>
    <property type="match status" value="1"/>
</dbReference>
<accession>A0A2J6PNP0</accession>
<dbReference type="PANTHER" id="PTHR36151:SF3">
    <property type="entry name" value="ER-BOUND OXYGENASE MPAB_MPAB'_RUBBER OXYGENASE CATALYTIC DOMAIN-CONTAINING PROTEIN"/>
    <property type="match status" value="1"/>
</dbReference>
<dbReference type="PANTHER" id="PTHR36151">
    <property type="entry name" value="BLR2777 PROTEIN"/>
    <property type="match status" value="1"/>
</dbReference>
<dbReference type="Proteomes" id="UP000235672">
    <property type="component" value="Unassembled WGS sequence"/>
</dbReference>
<feature type="domain" description="ER-bound oxygenase mpaB/mpaB'/Rubber oxygenase catalytic" evidence="1">
    <location>
        <begin position="96"/>
        <end position="192"/>
    </location>
</feature>
<evidence type="ECO:0000259" key="1">
    <source>
        <dbReference type="Pfam" id="PF09995"/>
    </source>
</evidence>
<keyword evidence="3" id="KW-1185">Reference proteome</keyword>